<dbReference type="SUPFAM" id="SSF143422">
    <property type="entry name" value="Transposase IS200-like"/>
    <property type="match status" value="1"/>
</dbReference>
<keyword evidence="3" id="KW-1185">Reference proteome</keyword>
<gene>
    <name evidence="2" type="ORF">H4O11_02410</name>
</gene>
<dbReference type="GO" id="GO:0043565">
    <property type="term" value="F:sequence-specific DNA binding"/>
    <property type="evidence" value="ECO:0007669"/>
    <property type="project" value="TreeGrafter"/>
</dbReference>
<dbReference type="RefSeq" id="WP_182338389.1">
    <property type="nucleotide sequence ID" value="NZ_JACGXS010000001.1"/>
</dbReference>
<dbReference type="InterPro" id="IPR002686">
    <property type="entry name" value="Transposase_17"/>
</dbReference>
<dbReference type="EMBL" id="JACGXS010000001">
    <property type="protein sequence ID" value="MBA8680657.1"/>
    <property type="molecule type" value="Genomic_DNA"/>
</dbReference>
<feature type="domain" description="Transposase IS200-like" evidence="1">
    <location>
        <begin position="13"/>
        <end position="127"/>
    </location>
</feature>
<evidence type="ECO:0000259" key="1">
    <source>
        <dbReference type="SMART" id="SM01321"/>
    </source>
</evidence>
<evidence type="ECO:0000313" key="3">
    <source>
        <dbReference type="Proteomes" id="UP000547058"/>
    </source>
</evidence>
<dbReference type="AlphaFoldDB" id="A0A7W3FJE1"/>
<organism evidence="2 3">
    <name type="scientific">Stenotrophomonas tumulicola</name>
    <dbReference type="NCBI Taxonomy" id="1685415"/>
    <lineage>
        <taxon>Bacteria</taxon>
        <taxon>Pseudomonadati</taxon>
        <taxon>Pseudomonadota</taxon>
        <taxon>Gammaproteobacteria</taxon>
        <taxon>Lysobacterales</taxon>
        <taxon>Lysobacteraceae</taxon>
        <taxon>Stenotrophomonas</taxon>
    </lineage>
</organism>
<evidence type="ECO:0000313" key="2">
    <source>
        <dbReference type="EMBL" id="MBA8680657.1"/>
    </source>
</evidence>
<name>A0A7W3FJE1_9GAMM</name>
<dbReference type="InterPro" id="IPR052715">
    <property type="entry name" value="RAYT_transposase"/>
</dbReference>
<proteinExistence type="predicted"/>
<dbReference type="InterPro" id="IPR036515">
    <property type="entry name" value="Transposase_17_sf"/>
</dbReference>
<dbReference type="GO" id="GO:0004803">
    <property type="term" value="F:transposase activity"/>
    <property type="evidence" value="ECO:0007669"/>
    <property type="project" value="InterPro"/>
</dbReference>
<protein>
    <submittedName>
        <fullName evidence="2">Transposase</fullName>
    </submittedName>
</protein>
<dbReference type="PANTHER" id="PTHR36966">
    <property type="entry name" value="REP-ASSOCIATED TYROSINE TRANSPOSASE"/>
    <property type="match status" value="1"/>
</dbReference>
<sequence length="150" mass="16763">MSSSQLAIGRWSCVGHVYSVTAVVAGRRPVFEDPGNAAIVVDGIRAAERAGRSRTMAWVVMPDHLHWLLELRAGVLADCIGQLKSRSGRLVNRRMGWHGSLWQAGYFDHALRREESLVRHARYIAANPVRAGLSQQVGEYPFAWCRWPEG</sequence>
<dbReference type="PANTHER" id="PTHR36966:SF1">
    <property type="entry name" value="REP-ASSOCIATED TYROSINE TRANSPOSASE"/>
    <property type="match status" value="1"/>
</dbReference>
<reference evidence="2 3" key="1">
    <citation type="submission" date="2020-08" db="EMBL/GenBank/DDBJ databases">
        <title>Stenotrophomonas tumulicola JCM 30961.</title>
        <authorList>
            <person name="Deng Y."/>
        </authorList>
    </citation>
    <scope>NUCLEOTIDE SEQUENCE [LARGE SCALE GENOMIC DNA]</scope>
    <source>
        <strain evidence="2 3">JCM 30961</strain>
    </source>
</reference>
<comment type="caution">
    <text evidence="2">The sequence shown here is derived from an EMBL/GenBank/DDBJ whole genome shotgun (WGS) entry which is preliminary data.</text>
</comment>
<dbReference type="GO" id="GO:0006313">
    <property type="term" value="P:DNA transposition"/>
    <property type="evidence" value="ECO:0007669"/>
    <property type="project" value="InterPro"/>
</dbReference>
<dbReference type="NCBIfam" id="NF047646">
    <property type="entry name" value="REP_Tyr_transpos"/>
    <property type="match status" value="1"/>
</dbReference>
<dbReference type="Pfam" id="PF01797">
    <property type="entry name" value="Y1_Tnp"/>
    <property type="match status" value="1"/>
</dbReference>
<dbReference type="SMART" id="SM01321">
    <property type="entry name" value="Y1_Tnp"/>
    <property type="match status" value="1"/>
</dbReference>
<dbReference type="Proteomes" id="UP000547058">
    <property type="component" value="Unassembled WGS sequence"/>
</dbReference>
<accession>A0A7W3FJE1</accession>
<dbReference type="Gene3D" id="3.30.70.1290">
    <property type="entry name" value="Transposase IS200-like"/>
    <property type="match status" value="1"/>
</dbReference>